<dbReference type="AlphaFoldDB" id="A0A0G0BDF9"/>
<comment type="caution">
    <text evidence="2">The sequence shown here is derived from an EMBL/GenBank/DDBJ whole genome shotgun (WGS) entry which is preliminary data.</text>
</comment>
<evidence type="ECO:0000313" key="2">
    <source>
        <dbReference type="EMBL" id="KKP67523.1"/>
    </source>
</evidence>
<keyword evidence="1" id="KW-0472">Membrane</keyword>
<feature type="transmembrane region" description="Helical" evidence="1">
    <location>
        <begin position="12"/>
        <end position="31"/>
    </location>
</feature>
<evidence type="ECO:0000256" key="1">
    <source>
        <dbReference type="SAM" id="Phobius"/>
    </source>
</evidence>
<proteinExistence type="predicted"/>
<reference evidence="2 3" key="1">
    <citation type="journal article" date="2015" name="Nature">
        <title>rRNA introns, odd ribosomes, and small enigmatic genomes across a large radiation of phyla.</title>
        <authorList>
            <person name="Brown C.T."/>
            <person name="Hug L.A."/>
            <person name="Thomas B.C."/>
            <person name="Sharon I."/>
            <person name="Castelle C.J."/>
            <person name="Singh A."/>
            <person name="Wilkins M.J."/>
            <person name="Williams K.H."/>
            <person name="Banfield J.F."/>
        </authorList>
    </citation>
    <scope>NUCLEOTIDE SEQUENCE [LARGE SCALE GENOMIC DNA]</scope>
</reference>
<accession>A0A0G0BDF9</accession>
<evidence type="ECO:0000313" key="3">
    <source>
        <dbReference type="Proteomes" id="UP000034127"/>
    </source>
</evidence>
<keyword evidence="1" id="KW-0812">Transmembrane</keyword>
<name>A0A0G0BDF9_9BACT</name>
<feature type="transmembrane region" description="Helical" evidence="1">
    <location>
        <begin position="43"/>
        <end position="62"/>
    </location>
</feature>
<sequence>MASYLFDRRILKLLANLLVNVSSAYFVAAALTPTGAIGNFGSIVINFSFNLFAATMYFILAVKINNFYE</sequence>
<keyword evidence="1" id="KW-1133">Transmembrane helix</keyword>
<gene>
    <name evidence="2" type="ORF">UR63_C0012G0008</name>
</gene>
<organism evidence="2 3">
    <name type="scientific">Candidatus Roizmanbacteria bacterium GW2011_GWC2_35_12</name>
    <dbReference type="NCBI Taxonomy" id="1618485"/>
    <lineage>
        <taxon>Bacteria</taxon>
        <taxon>Candidatus Roizmaniibacteriota</taxon>
    </lineage>
</organism>
<protein>
    <submittedName>
        <fullName evidence="2">Uncharacterized protein</fullName>
    </submittedName>
</protein>
<dbReference type="Proteomes" id="UP000034127">
    <property type="component" value="Unassembled WGS sequence"/>
</dbReference>
<dbReference type="EMBL" id="LBPX01000012">
    <property type="protein sequence ID" value="KKP67523.1"/>
    <property type="molecule type" value="Genomic_DNA"/>
</dbReference>